<evidence type="ECO:0000256" key="7">
    <source>
        <dbReference type="ARBA" id="ARBA00023242"/>
    </source>
</evidence>
<feature type="compositionally biased region" description="Basic residues" evidence="10">
    <location>
        <begin position="8"/>
        <end position="19"/>
    </location>
</feature>
<comment type="similarity">
    <text evidence="2">Belongs to the acetyltransferase family. ECO subfamily.</text>
</comment>
<dbReference type="OrthoDB" id="428854at2759"/>
<evidence type="ECO:0000256" key="2">
    <source>
        <dbReference type="ARBA" id="ARBA00005816"/>
    </source>
</evidence>
<protein>
    <submittedName>
        <fullName evidence="13">Sister chromatid cohesion acetyltransferas-like protein Eco1</fullName>
    </submittedName>
</protein>
<keyword evidence="8" id="KW-0131">Cell cycle</keyword>
<gene>
    <name evidence="13" type="ORF">BU26DRAFT_571314</name>
</gene>
<keyword evidence="14" id="KW-1185">Reference proteome</keyword>
<evidence type="ECO:0000256" key="5">
    <source>
        <dbReference type="ARBA" id="ARBA00022771"/>
    </source>
</evidence>
<evidence type="ECO:0000256" key="3">
    <source>
        <dbReference type="ARBA" id="ARBA00022679"/>
    </source>
</evidence>
<dbReference type="PANTHER" id="PTHR45884:SF2">
    <property type="entry name" value="N-ACETYLTRANSFERASE ECO"/>
    <property type="match status" value="1"/>
</dbReference>
<name>A0A6A6HV53_9PLEO</name>
<dbReference type="GO" id="GO:0007064">
    <property type="term" value="P:mitotic sister chromatid cohesion"/>
    <property type="evidence" value="ECO:0007669"/>
    <property type="project" value="TreeGrafter"/>
</dbReference>
<evidence type="ECO:0000256" key="8">
    <source>
        <dbReference type="ARBA" id="ARBA00023306"/>
    </source>
</evidence>
<dbReference type="GO" id="GO:0005634">
    <property type="term" value="C:nucleus"/>
    <property type="evidence" value="ECO:0007669"/>
    <property type="project" value="UniProtKB-SubCell"/>
</dbReference>
<evidence type="ECO:0000256" key="1">
    <source>
        <dbReference type="ARBA" id="ARBA00004123"/>
    </source>
</evidence>
<accession>A0A6A6HV53</accession>
<keyword evidence="3" id="KW-0808">Transferase</keyword>
<dbReference type="PANTHER" id="PTHR45884">
    <property type="entry name" value="N-ACETYLTRANSFERASE ECO"/>
    <property type="match status" value="1"/>
</dbReference>
<evidence type="ECO:0000259" key="11">
    <source>
        <dbReference type="Pfam" id="PF13878"/>
    </source>
</evidence>
<organism evidence="13 14">
    <name type="scientific">Trematosphaeria pertusa</name>
    <dbReference type="NCBI Taxonomy" id="390896"/>
    <lineage>
        <taxon>Eukaryota</taxon>
        <taxon>Fungi</taxon>
        <taxon>Dikarya</taxon>
        <taxon>Ascomycota</taxon>
        <taxon>Pezizomycotina</taxon>
        <taxon>Dothideomycetes</taxon>
        <taxon>Pleosporomycetidae</taxon>
        <taxon>Pleosporales</taxon>
        <taxon>Massarineae</taxon>
        <taxon>Trematosphaeriaceae</taxon>
        <taxon>Trematosphaeria</taxon>
    </lineage>
</organism>
<dbReference type="GO" id="GO:0000785">
    <property type="term" value="C:chromatin"/>
    <property type="evidence" value="ECO:0007669"/>
    <property type="project" value="TreeGrafter"/>
</dbReference>
<proteinExistence type="inferred from homology"/>
<comment type="subcellular location">
    <subcellularLocation>
        <location evidence="1">Nucleus</location>
    </subcellularLocation>
</comment>
<feature type="domain" description="N-acetyltransferase ESCO acetyl-transferase" evidence="12">
    <location>
        <begin position="337"/>
        <end position="406"/>
    </location>
</feature>
<dbReference type="GO" id="GO:0061733">
    <property type="term" value="F:protein-lysine-acetyltransferase activity"/>
    <property type="evidence" value="ECO:0007669"/>
    <property type="project" value="TreeGrafter"/>
</dbReference>
<dbReference type="EMBL" id="ML987209">
    <property type="protein sequence ID" value="KAF2242075.1"/>
    <property type="molecule type" value="Genomic_DNA"/>
</dbReference>
<dbReference type="RefSeq" id="XP_033677079.1">
    <property type="nucleotide sequence ID" value="XM_033834121.1"/>
</dbReference>
<dbReference type="Proteomes" id="UP000800094">
    <property type="component" value="Unassembled WGS sequence"/>
</dbReference>
<keyword evidence="5" id="KW-0863">Zinc-finger</keyword>
<dbReference type="InterPro" id="IPR028009">
    <property type="entry name" value="ESCO_Acetyltransf_dom"/>
</dbReference>
<evidence type="ECO:0000256" key="10">
    <source>
        <dbReference type="SAM" id="MobiDB-lite"/>
    </source>
</evidence>
<evidence type="ECO:0000313" key="13">
    <source>
        <dbReference type="EMBL" id="KAF2242075.1"/>
    </source>
</evidence>
<dbReference type="InterPro" id="IPR028005">
    <property type="entry name" value="AcTrfase_ESCO_Znf_dom"/>
</dbReference>
<dbReference type="GO" id="GO:0008270">
    <property type="term" value="F:zinc ion binding"/>
    <property type="evidence" value="ECO:0007669"/>
    <property type="project" value="UniProtKB-KW"/>
</dbReference>
<feature type="region of interest" description="Disordered" evidence="10">
    <location>
        <begin position="1"/>
        <end position="142"/>
    </location>
</feature>
<evidence type="ECO:0000313" key="14">
    <source>
        <dbReference type="Proteomes" id="UP000800094"/>
    </source>
</evidence>
<keyword evidence="4" id="KW-0479">Metal-binding</keyword>
<evidence type="ECO:0000256" key="9">
    <source>
        <dbReference type="ARBA" id="ARBA00023315"/>
    </source>
</evidence>
<dbReference type="AlphaFoldDB" id="A0A6A6HV53"/>
<reference evidence="13" key="1">
    <citation type="journal article" date="2020" name="Stud. Mycol.">
        <title>101 Dothideomycetes genomes: a test case for predicting lifestyles and emergence of pathogens.</title>
        <authorList>
            <person name="Haridas S."/>
            <person name="Albert R."/>
            <person name="Binder M."/>
            <person name="Bloem J."/>
            <person name="Labutti K."/>
            <person name="Salamov A."/>
            <person name="Andreopoulos B."/>
            <person name="Baker S."/>
            <person name="Barry K."/>
            <person name="Bills G."/>
            <person name="Bluhm B."/>
            <person name="Cannon C."/>
            <person name="Castanera R."/>
            <person name="Culley D."/>
            <person name="Daum C."/>
            <person name="Ezra D."/>
            <person name="Gonzalez J."/>
            <person name="Henrissat B."/>
            <person name="Kuo A."/>
            <person name="Liang C."/>
            <person name="Lipzen A."/>
            <person name="Lutzoni F."/>
            <person name="Magnuson J."/>
            <person name="Mondo S."/>
            <person name="Nolan M."/>
            <person name="Ohm R."/>
            <person name="Pangilinan J."/>
            <person name="Park H.-J."/>
            <person name="Ramirez L."/>
            <person name="Alfaro M."/>
            <person name="Sun H."/>
            <person name="Tritt A."/>
            <person name="Yoshinaga Y."/>
            <person name="Zwiers L.-H."/>
            <person name="Turgeon B."/>
            <person name="Goodwin S."/>
            <person name="Spatafora J."/>
            <person name="Crous P."/>
            <person name="Grigoriev I."/>
        </authorList>
    </citation>
    <scope>NUCLEOTIDE SEQUENCE</scope>
    <source>
        <strain evidence="13">CBS 122368</strain>
    </source>
</reference>
<evidence type="ECO:0000256" key="6">
    <source>
        <dbReference type="ARBA" id="ARBA00022833"/>
    </source>
</evidence>
<keyword evidence="7" id="KW-0539">Nucleus</keyword>
<keyword evidence="6" id="KW-0862">Zinc</keyword>
<keyword evidence="9" id="KW-0012">Acyltransferase</keyword>
<sequence>MSSLGARRVIRTYSRQRKHSLFDEEPPAKRRRVETTVAAIETKDTEDVAPSSPPRVSIPADDSSGLPSSSPKEPIAIFSDEPLRSTPPSSPAQTCSPPPQRRRPLFSFLKREPKSGCPAKEPLSERSHNVPSPPKQRPKKKRLVQMQLDLVVELTKTCKVCGMEYIPSHADDAALHRKFHAMNVGGVDITRALVEKLKQNQVWSGGDRSFVAVISKRDTLAMRNKTSEVLKVVNTELGAVPIPDETLWSQVRNPIAGNTQVQGDGAQQPSKGNGEYSASDRFKAYLYIRGTKCVGACLTERIQEAFTVLDQDDASERAGQLPAKSHSSSISISNTPEPAILGVSRIWTSNLHRKHGIATGLLDSARSDFLYGMTVEKAKVAFSQPTESGGQLARKWFGRESGWHVYID</sequence>
<feature type="domain" description="N-acetyltransferase ESCO zinc-finger" evidence="11">
    <location>
        <begin position="145"/>
        <end position="182"/>
    </location>
</feature>
<dbReference type="GeneID" id="54587451"/>
<dbReference type="Pfam" id="PF13878">
    <property type="entry name" value="zf-C2H2_3"/>
    <property type="match status" value="1"/>
</dbReference>
<evidence type="ECO:0000259" key="12">
    <source>
        <dbReference type="Pfam" id="PF13880"/>
    </source>
</evidence>
<evidence type="ECO:0000256" key="4">
    <source>
        <dbReference type="ARBA" id="ARBA00022723"/>
    </source>
</evidence>
<dbReference type="Pfam" id="PF13880">
    <property type="entry name" value="Acetyltransf_13"/>
    <property type="match status" value="1"/>
</dbReference>